<name>A0A9J7MHT9_BRAFL</name>
<keyword evidence="5" id="KW-0812">Transmembrane</keyword>
<accession>A0A9J7MHT9</accession>
<gene>
    <name evidence="13" type="primary">LOC118410395</name>
</gene>
<evidence type="ECO:0000313" key="13">
    <source>
        <dbReference type="RefSeq" id="XP_035667982.1"/>
    </source>
</evidence>
<organism evidence="12 13">
    <name type="scientific">Branchiostoma floridae</name>
    <name type="common">Florida lancelet</name>
    <name type="synonym">Amphioxus</name>
    <dbReference type="NCBI Taxonomy" id="7739"/>
    <lineage>
        <taxon>Eukaryota</taxon>
        <taxon>Metazoa</taxon>
        <taxon>Chordata</taxon>
        <taxon>Cephalochordata</taxon>
        <taxon>Leptocardii</taxon>
        <taxon>Amphioxiformes</taxon>
        <taxon>Branchiostomatidae</taxon>
        <taxon>Branchiostoma</taxon>
    </lineage>
</organism>
<dbReference type="GO" id="GO:0000139">
    <property type="term" value="C:Golgi membrane"/>
    <property type="evidence" value="ECO:0007669"/>
    <property type="project" value="UniProtKB-SubCell"/>
</dbReference>
<dbReference type="GeneID" id="118410395"/>
<keyword evidence="9" id="KW-0472">Membrane</keyword>
<evidence type="ECO:0000256" key="5">
    <source>
        <dbReference type="ARBA" id="ARBA00022692"/>
    </source>
</evidence>
<evidence type="ECO:0000256" key="7">
    <source>
        <dbReference type="ARBA" id="ARBA00022989"/>
    </source>
</evidence>
<dbReference type="InterPro" id="IPR001675">
    <property type="entry name" value="Glyco_trans_29"/>
</dbReference>
<reference evidence="12" key="1">
    <citation type="journal article" date="2020" name="Nat. Ecol. Evol.">
        <title>Deeply conserved synteny resolves early events in vertebrate evolution.</title>
        <authorList>
            <person name="Simakov O."/>
            <person name="Marletaz F."/>
            <person name="Yue J.X."/>
            <person name="O'Connell B."/>
            <person name="Jenkins J."/>
            <person name="Brandt A."/>
            <person name="Calef R."/>
            <person name="Tung C.H."/>
            <person name="Huang T.K."/>
            <person name="Schmutz J."/>
            <person name="Satoh N."/>
            <person name="Yu J.K."/>
            <person name="Putnam N.H."/>
            <person name="Green R.E."/>
            <person name="Rokhsar D.S."/>
        </authorList>
    </citation>
    <scope>NUCLEOTIDE SEQUENCE [LARGE SCALE GENOMIC DNA]</scope>
    <source>
        <strain evidence="12">S238N-H82</strain>
    </source>
</reference>
<keyword evidence="10" id="KW-0325">Glycoprotein</keyword>
<dbReference type="InterPro" id="IPR051142">
    <property type="entry name" value="Glycosyltransferase_29"/>
</dbReference>
<dbReference type="GO" id="GO:0008373">
    <property type="term" value="F:sialyltransferase activity"/>
    <property type="evidence" value="ECO:0000318"/>
    <property type="project" value="GO_Central"/>
</dbReference>
<evidence type="ECO:0000256" key="1">
    <source>
        <dbReference type="ARBA" id="ARBA00004323"/>
    </source>
</evidence>
<evidence type="ECO:0000256" key="4">
    <source>
        <dbReference type="ARBA" id="ARBA00022679"/>
    </source>
</evidence>
<protein>
    <submittedName>
        <fullName evidence="13">CMP-N-acetylneuraminate-beta-galactosamide- alpha-2,3-sialyltransferase 4-like</fullName>
    </submittedName>
</protein>
<comment type="similarity">
    <text evidence="2">Belongs to the glycosyltransferase 29 family.</text>
</comment>
<dbReference type="Gene3D" id="3.90.1480.20">
    <property type="entry name" value="Glycosyl transferase family 29"/>
    <property type="match status" value="1"/>
</dbReference>
<keyword evidence="12" id="KW-1185">Reference proteome</keyword>
<dbReference type="InterPro" id="IPR012163">
    <property type="entry name" value="Sialyl_trans"/>
</dbReference>
<evidence type="ECO:0000256" key="3">
    <source>
        <dbReference type="ARBA" id="ARBA00022676"/>
    </source>
</evidence>
<dbReference type="InterPro" id="IPR038578">
    <property type="entry name" value="GT29-like_sf"/>
</dbReference>
<dbReference type="OrthoDB" id="10264956at2759"/>
<dbReference type="AlphaFoldDB" id="A0A9J7MHT9"/>
<evidence type="ECO:0000256" key="6">
    <source>
        <dbReference type="ARBA" id="ARBA00022968"/>
    </source>
</evidence>
<proteinExistence type="inferred from homology"/>
<comment type="subcellular location">
    <subcellularLocation>
        <location evidence="1">Golgi apparatus membrane</location>
        <topology evidence="1">Single-pass type II membrane protein</topology>
    </subcellularLocation>
</comment>
<evidence type="ECO:0000256" key="9">
    <source>
        <dbReference type="ARBA" id="ARBA00023136"/>
    </source>
</evidence>
<keyword evidence="4" id="KW-0808">Transferase</keyword>
<reference evidence="13" key="2">
    <citation type="submission" date="2025-08" db="UniProtKB">
        <authorList>
            <consortium name="RefSeq"/>
        </authorList>
    </citation>
    <scope>IDENTIFICATION</scope>
    <source>
        <strain evidence="13">S238N-H82</strain>
        <tissue evidence="13">Testes</tissue>
    </source>
</reference>
<dbReference type="PANTHER" id="PTHR13713:SF95">
    <property type="entry name" value="CMP-N-ACETYLNEURAMINATE-BETA-GALACTOSAMIDE- ALPHA-2,3-SIALYLTRANSFERASE 4 ISOFORM 1"/>
    <property type="match status" value="1"/>
</dbReference>
<keyword evidence="6" id="KW-0735">Signal-anchor</keyword>
<evidence type="ECO:0000256" key="2">
    <source>
        <dbReference type="ARBA" id="ARBA00006003"/>
    </source>
</evidence>
<dbReference type="RefSeq" id="XP_035667982.1">
    <property type="nucleotide sequence ID" value="XM_035812089.1"/>
</dbReference>
<dbReference type="PIRSF" id="PIRSF005557">
    <property type="entry name" value="Sialyl_trans"/>
    <property type="match status" value="1"/>
</dbReference>
<dbReference type="PANTHER" id="PTHR13713">
    <property type="entry name" value="SIALYLTRANSFERASE"/>
    <property type="match status" value="1"/>
</dbReference>
<dbReference type="OMA" id="NHYYERD"/>
<feature type="disulfide bond" evidence="11">
    <location>
        <begin position="180"/>
        <end position="323"/>
    </location>
</feature>
<keyword evidence="7" id="KW-1133">Transmembrane helix</keyword>
<evidence type="ECO:0000313" key="12">
    <source>
        <dbReference type="Proteomes" id="UP000001554"/>
    </source>
</evidence>
<evidence type="ECO:0000256" key="11">
    <source>
        <dbReference type="PIRSR" id="PIRSR005557-2"/>
    </source>
</evidence>
<dbReference type="Proteomes" id="UP000001554">
    <property type="component" value="Chromosome 2"/>
</dbReference>
<keyword evidence="8" id="KW-0333">Golgi apparatus</keyword>
<evidence type="ECO:0000256" key="10">
    <source>
        <dbReference type="ARBA" id="ARBA00023180"/>
    </source>
</evidence>
<dbReference type="KEGG" id="bfo:118410395"/>
<dbReference type="FunFam" id="3.90.1480.20:FF:000015">
    <property type="entry name" value="Lactosylceramide alpha-2,3-sialyltransferase"/>
    <property type="match status" value="1"/>
</dbReference>
<keyword evidence="3" id="KW-0328">Glycosyltransferase</keyword>
<dbReference type="Pfam" id="PF00777">
    <property type="entry name" value="Glyco_transf_29"/>
    <property type="match status" value="1"/>
</dbReference>
<evidence type="ECO:0000256" key="8">
    <source>
        <dbReference type="ARBA" id="ARBA00023034"/>
    </source>
</evidence>
<sequence>MMHWGKTKLQKLLLILVGIWILWLLCEQTLHWYRKGRIKLKDTGRPVHSVVQTDIHESVHSSFPPLPIHKESTVHLTVEKETKDPATSTLDNNRTEAYSPGTCIKGFVQRKFRESMPRFDPDMHLFITNNFRKWGVLGKYSKGLPFDFSHSNLFRLNTLLKLLPTTWRPVIKSDSGCRRCLVLGNSGALLDKGLGRVIDGYDVVIRMNDAPVKGYESDVGSRTDFRFFYPESSTLNQADLDSGTYYVVVMYKSNDLNWLQAVLTKVKPTGQFWKGVAQKLDIDPAQFLILNPQVLHVAARDVRLQGRWPTTGLIATTFALHYCDVVDLAGFGYGSSIFNHYYERDKTGGLPAGGTQHNGTVEKEYLIRLLDEGVISHDLTGVYKNSSKTRFSRMEKSTS</sequence>